<organism evidence="1 2">
    <name type="scientific">Peronosclerospora sorghi</name>
    <dbReference type="NCBI Taxonomy" id="230839"/>
    <lineage>
        <taxon>Eukaryota</taxon>
        <taxon>Sar</taxon>
        <taxon>Stramenopiles</taxon>
        <taxon>Oomycota</taxon>
        <taxon>Peronosporomycetes</taxon>
        <taxon>Peronosporales</taxon>
        <taxon>Peronosporaceae</taxon>
        <taxon>Peronosclerospora</taxon>
    </lineage>
</organism>
<accession>A0ACC0WAQ8</accession>
<dbReference type="EMBL" id="CM047582">
    <property type="protein sequence ID" value="KAI9915925.1"/>
    <property type="molecule type" value="Genomic_DNA"/>
</dbReference>
<protein>
    <submittedName>
        <fullName evidence="1">Uncharacterized protein</fullName>
    </submittedName>
</protein>
<gene>
    <name evidence="1" type="ORF">PsorP6_008423</name>
</gene>
<proteinExistence type="predicted"/>
<sequence length="131" mass="14754">MGIFDKSYLPLLQPHTSTLHDAKQSSTSSLIARAASLAQMSLHEAVFRLYQKKRFDHAVHNQLDLMEAYTSSGDRIESHVAKPQKISARDGFSVAMIPSMSLRYFQNCHQLETYLTIGMGTNTTERLSPHD</sequence>
<keyword evidence="2" id="KW-1185">Reference proteome</keyword>
<dbReference type="Proteomes" id="UP001163321">
    <property type="component" value="Chromosome 3"/>
</dbReference>
<evidence type="ECO:0000313" key="2">
    <source>
        <dbReference type="Proteomes" id="UP001163321"/>
    </source>
</evidence>
<reference evidence="1 2" key="1">
    <citation type="journal article" date="2022" name="bioRxiv">
        <title>The genome of the oomycete Peronosclerospora sorghi, a cosmopolitan pathogen of maize and sorghum, is inflated with dispersed pseudogenes.</title>
        <authorList>
            <person name="Fletcher K."/>
            <person name="Martin F."/>
            <person name="Isakeit T."/>
            <person name="Cavanaugh K."/>
            <person name="Magill C."/>
            <person name="Michelmore R."/>
        </authorList>
    </citation>
    <scope>NUCLEOTIDE SEQUENCE [LARGE SCALE GENOMIC DNA]</scope>
    <source>
        <strain evidence="1">P6</strain>
    </source>
</reference>
<evidence type="ECO:0000313" key="1">
    <source>
        <dbReference type="EMBL" id="KAI9915925.1"/>
    </source>
</evidence>
<comment type="caution">
    <text evidence="1">The sequence shown here is derived from an EMBL/GenBank/DDBJ whole genome shotgun (WGS) entry which is preliminary data.</text>
</comment>
<name>A0ACC0WAQ8_9STRA</name>